<evidence type="ECO:0000313" key="1">
    <source>
        <dbReference type="EMBL" id="JAH62467.1"/>
    </source>
</evidence>
<reference evidence="1" key="1">
    <citation type="submission" date="2014-11" db="EMBL/GenBank/DDBJ databases">
        <authorList>
            <person name="Amaro Gonzalez C."/>
        </authorList>
    </citation>
    <scope>NUCLEOTIDE SEQUENCE</scope>
</reference>
<protein>
    <submittedName>
        <fullName evidence="1">Uncharacterized protein</fullName>
    </submittedName>
</protein>
<reference evidence="1" key="2">
    <citation type="journal article" date="2015" name="Fish Shellfish Immunol.">
        <title>Early steps in the European eel (Anguilla anguilla)-Vibrio vulnificus interaction in the gills: Role of the RtxA13 toxin.</title>
        <authorList>
            <person name="Callol A."/>
            <person name="Pajuelo D."/>
            <person name="Ebbesson L."/>
            <person name="Teles M."/>
            <person name="MacKenzie S."/>
            <person name="Amaro C."/>
        </authorList>
    </citation>
    <scope>NUCLEOTIDE SEQUENCE</scope>
</reference>
<proteinExistence type="predicted"/>
<dbReference type="EMBL" id="GBXM01046110">
    <property type="protein sequence ID" value="JAH62467.1"/>
    <property type="molecule type" value="Transcribed_RNA"/>
</dbReference>
<accession>A0A0E9U9R8</accession>
<sequence>MQQNNKRRYVFRCIFKSISLKKFRLYCYITLVKTF</sequence>
<dbReference type="AlphaFoldDB" id="A0A0E9U9R8"/>
<organism evidence="1">
    <name type="scientific">Anguilla anguilla</name>
    <name type="common">European freshwater eel</name>
    <name type="synonym">Muraena anguilla</name>
    <dbReference type="NCBI Taxonomy" id="7936"/>
    <lineage>
        <taxon>Eukaryota</taxon>
        <taxon>Metazoa</taxon>
        <taxon>Chordata</taxon>
        <taxon>Craniata</taxon>
        <taxon>Vertebrata</taxon>
        <taxon>Euteleostomi</taxon>
        <taxon>Actinopterygii</taxon>
        <taxon>Neopterygii</taxon>
        <taxon>Teleostei</taxon>
        <taxon>Anguilliformes</taxon>
        <taxon>Anguillidae</taxon>
        <taxon>Anguilla</taxon>
    </lineage>
</organism>
<name>A0A0E9U9R8_ANGAN</name>